<dbReference type="Pfam" id="PF00561">
    <property type="entry name" value="Abhydrolase_1"/>
    <property type="match status" value="1"/>
</dbReference>
<accession>I2N0S5</accession>
<keyword evidence="9" id="KW-1185">Reference proteome</keyword>
<gene>
    <name evidence="8" type="ORF">STSU_020055</name>
</gene>
<dbReference type="GO" id="GO:0016787">
    <property type="term" value="F:hydrolase activity"/>
    <property type="evidence" value="ECO:0007669"/>
    <property type="project" value="UniProtKB-KW"/>
</dbReference>
<evidence type="ECO:0000256" key="4">
    <source>
        <dbReference type="SAM" id="MobiDB-lite"/>
    </source>
</evidence>
<dbReference type="Gene3D" id="3.40.50.1820">
    <property type="entry name" value="alpha/beta hydrolase"/>
    <property type="match status" value="1"/>
</dbReference>
<evidence type="ECO:0000256" key="2">
    <source>
        <dbReference type="ARBA" id="ARBA00022729"/>
    </source>
</evidence>
<feature type="region of interest" description="Disordered" evidence="4">
    <location>
        <begin position="482"/>
        <end position="503"/>
    </location>
</feature>
<evidence type="ECO:0000256" key="1">
    <source>
        <dbReference type="ARBA" id="ARBA00010088"/>
    </source>
</evidence>
<proteinExistence type="inferred from homology"/>
<evidence type="ECO:0000256" key="3">
    <source>
        <dbReference type="ARBA" id="ARBA00022801"/>
    </source>
</evidence>
<dbReference type="InterPro" id="IPR000073">
    <property type="entry name" value="AB_hydrolase_1"/>
</dbReference>
<keyword evidence="2 5" id="KW-0732">Signal</keyword>
<name>I2N0S5_STRT9</name>
<keyword evidence="3 8" id="KW-0378">Hydrolase</keyword>
<dbReference type="EMBL" id="CP029159">
    <property type="protein sequence ID" value="QKM69112.1"/>
    <property type="molecule type" value="Genomic_DNA"/>
</dbReference>
<feature type="chain" id="PRO_5038519739" evidence="5">
    <location>
        <begin position="18"/>
        <end position="503"/>
    </location>
</feature>
<dbReference type="InterPro" id="IPR051601">
    <property type="entry name" value="Serine_prot/Carboxylest_S33"/>
</dbReference>
<dbReference type="Proteomes" id="UP000005940">
    <property type="component" value="Chromosome"/>
</dbReference>
<dbReference type="RefSeq" id="WP_006348508.1">
    <property type="nucleotide sequence ID" value="NZ_CP029159.1"/>
</dbReference>
<feature type="domain" description="AB hydrolase-1" evidence="6">
    <location>
        <begin position="86"/>
        <end position="257"/>
    </location>
</feature>
<comment type="similarity">
    <text evidence="1">Belongs to the peptidase S33 family.</text>
</comment>
<dbReference type="InterPro" id="IPR029058">
    <property type="entry name" value="AB_hydrolase_fold"/>
</dbReference>
<protein>
    <submittedName>
        <fullName evidence="8">Alpha/beta hydrolase</fullName>
    </submittedName>
</protein>
<organism evidence="8 9">
    <name type="scientific">Streptomyces tsukubensis (strain DSM 42081 / NBRC 108919 / NRRL 18488 / 9993)</name>
    <dbReference type="NCBI Taxonomy" id="1114943"/>
    <lineage>
        <taxon>Bacteria</taxon>
        <taxon>Bacillati</taxon>
        <taxon>Actinomycetota</taxon>
        <taxon>Actinomycetes</taxon>
        <taxon>Kitasatosporales</taxon>
        <taxon>Streptomycetaceae</taxon>
        <taxon>Streptomyces</taxon>
    </lineage>
</organism>
<evidence type="ECO:0000313" key="9">
    <source>
        <dbReference type="Proteomes" id="UP000005940"/>
    </source>
</evidence>
<evidence type="ECO:0000313" key="8">
    <source>
        <dbReference type="EMBL" id="QKM69112.1"/>
    </source>
</evidence>
<dbReference type="AlphaFoldDB" id="I2N0S5"/>
<feature type="signal peptide" evidence="5">
    <location>
        <begin position="1"/>
        <end position="17"/>
    </location>
</feature>
<dbReference type="PANTHER" id="PTHR43248">
    <property type="entry name" value="2-SUCCINYL-6-HYDROXY-2,4-CYCLOHEXADIENE-1-CARBOXYLATE SYNTHASE"/>
    <property type="match status" value="1"/>
</dbReference>
<dbReference type="PANTHER" id="PTHR43248:SF29">
    <property type="entry name" value="TRIPEPTIDYL AMINOPEPTIDASE"/>
    <property type="match status" value="1"/>
</dbReference>
<feature type="domain" description="Peptidase S33 tripeptidyl aminopeptidase-like C-terminal" evidence="7">
    <location>
        <begin position="379"/>
        <end position="478"/>
    </location>
</feature>
<sequence length="503" mass="54403">MAAVSALATLAPLVAVAAPAAATPTAQQSQTQTQQPTWQRCSPDQPAAYECTTLKVPLDYRAPGGKKIDVAVSRVKAADPQQRRGVLLFNPGGPGGSGLGDPLDWGGRLPQSVLDRYDLIGFDPRGVNKSTPVECGTAPAERTVLRPFKPGNFASDVAWAKGIADKCRAKYGADLQHFTTRNTARDMDAIRAALGEQKINYVGVSYGTYLGAVYTQMFPHRSDRMILDSAVDPKLAWRGMLQSWAKAAEPAFARFTEWAAARNDEYGHGATPQAVAKGFRDLVAQADRKPVRIGETYYNGAAIRSVMRPLFFYRTEGAYFLGIFKDAAAGKPVPDFPSWYPGDNDISLFNAVACGDTGNWPRNPQRYAVEAAVDSVRLPVFGDHASNITPCAFWDRPVEPATNVDNRVPSLILQAEWDSQTPLFTAQGMHRALKGSRMVTVDEGETHGVYRYGISSCADDVATGYLVTGKLPAKDVTCAADRPSGAAATERGERKLPALPNRF</sequence>
<reference evidence="8 9" key="1">
    <citation type="journal article" date="2012" name="J. Bacteriol.">
        <title>Draft genome of Streptomyces tsukubaensis NRRL 18488, the producer of the clinically important immunosuppressant tacrolimus (FK506).</title>
        <authorList>
            <person name="Barreiro C."/>
            <person name="Prieto C."/>
            <person name="Sola-Landa A."/>
            <person name="Solera E."/>
            <person name="Martinez-Castro M."/>
            <person name="Perez-Redondo R."/>
            <person name="Garcia-Estrada C."/>
            <person name="Aparicio J.F."/>
            <person name="Fernandez-Martinez L.T."/>
            <person name="Santos-Aberturas J."/>
            <person name="Salehi-Najafabadi Z."/>
            <person name="Rodriguez-Garcia A."/>
            <person name="Tauch A."/>
            <person name="Martin J.F."/>
        </authorList>
    </citation>
    <scope>NUCLEOTIDE SEQUENCE [LARGE SCALE GENOMIC DNA]</scope>
    <source>
        <strain evidence="9">DSM 42081 / NBRC 108919 / NRRL 18488 / 9993</strain>
    </source>
</reference>
<dbReference type="Pfam" id="PF08386">
    <property type="entry name" value="Abhydrolase_4"/>
    <property type="match status" value="1"/>
</dbReference>
<evidence type="ECO:0000259" key="7">
    <source>
        <dbReference type="Pfam" id="PF08386"/>
    </source>
</evidence>
<dbReference type="InterPro" id="IPR013595">
    <property type="entry name" value="Pept_S33_TAP-like_C"/>
</dbReference>
<evidence type="ECO:0000256" key="5">
    <source>
        <dbReference type="SAM" id="SignalP"/>
    </source>
</evidence>
<evidence type="ECO:0000259" key="6">
    <source>
        <dbReference type="Pfam" id="PF00561"/>
    </source>
</evidence>
<dbReference type="SUPFAM" id="SSF53474">
    <property type="entry name" value="alpha/beta-Hydrolases"/>
    <property type="match status" value="1"/>
</dbReference>